<feature type="transmembrane region" description="Helical" evidence="8">
    <location>
        <begin position="307"/>
        <end position="332"/>
    </location>
</feature>
<feature type="transmembrane region" description="Helical" evidence="8">
    <location>
        <begin position="528"/>
        <end position="554"/>
    </location>
</feature>
<keyword evidence="4 8" id="KW-0812">Transmembrane</keyword>
<organism evidence="9 10">
    <name type="scientific">Kipferlia bialata</name>
    <dbReference type="NCBI Taxonomy" id="797122"/>
    <lineage>
        <taxon>Eukaryota</taxon>
        <taxon>Metamonada</taxon>
        <taxon>Carpediemonas-like organisms</taxon>
        <taxon>Kipferlia</taxon>
    </lineage>
</organism>
<comment type="caution">
    <text evidence="9">The sequence shown here is derived from an EMBL/GenBank/DDBJ whole genome shotgun (WGS) entry which is preliminary data.</text>
</comment>
<feature type="non-terminal residue" evidence="9">
    <location>
        <position position="672"/>
    </location>
</feature>
<feature type="transmembrane region" description="Helical" evidence="8">
    <location>
        <begin position="599"/>
        <end position="617"/>
    </location>
</feature>
<dbReference type="GO" id="GO:0015297">
    <property type="term" value="F:antiporter activity"/>
    <property type="evidence" value="ECO:0007669"/>
    <property type="project" value="InterPro"/>
</dbReference>
<evidence type="ECO:0000313" key="10">
    <source>
        <dbReference type="Proteomes" id="UP000265618"/>
    </source>
</evidence>
<evidence type="ECO:0000256" key="8">
    <source>
        <dbReference type="SAM" id="Phobius"/>
    </source>
</evidence>
<feature type="transmembrane region" description="Helical" evidence="8">
    <location>
        <begin position="447"/>
        <end position="472"/>
    </location>
</feature>
<protein>
    <submittedName>
        <fullName evidence="9">Multi antimicrobial extrusion protein</fullName>
    </submittedName>
</protein>
<dbReference type="PANTHER" id="PTHR43823:SF3">
    <property type="entry name" value="MULTIDRUG EXPORT PROTEIN MEPA"/>
    <property type="match status" value="1"/>
</dbReference>
<dbReference type="PANTHER" id="PTHR43823">
    <property type="entry name" value="SPORULATION PROTEIN YKVU"/>
    <property type="match status" value="1"/>
</dbReference>
<comment type="subcellular location">
    <subcellularLocation>
        <location evidence="1">Cell membrane</location>
        <topology evidence="1">Multi-pass membrane protein</topology>
    </subcellularLocation>
</comment>
<feature type="transmembrane region" description="Helical" evidence="8">
    <location>
        <begin position="374"/>
        <end position="394"/>
    </location>
</feature>
<dbReference type="Proteomes" id="UP000265618">
    <property type="component" value="Unassembled WGS sequence"/>
</dbReference>
<feature type="transmembrane region" description="Helical" evidence="8">
    <location>
        <begin position="492"/>
        <end position="516"/>
    </location>
</feature>
<dbReference type="GO" id="GO:0005886">
    <property type="term" value="C:plasma membrane"/>
    <property type="evidence" value="ECO:0007669"/>
    <property type="project" value="UniProtKB-SubCell"/>
</dbReference>
<evidence type="ECO:0000256" key="2">
    <source>
        <dbReference type="ARBA" id="ARBA00010199"/>
    </source>
</evidence>
<evidence type="ECO:0000256" key="3">
    <source>
        <dbReference type="ARBA" id="ARBA00022475"/>
    </source>
</evidence>
<keyword evidence="10" id="KW-1185">Reference proteome</keyword>
<dbReference type="InterPro" id="IPR002528">
    <property type="entry name" value="MATE_fam"/>
</dbReference>
<feature type="transmembrane region" description="Helical" evidence="8">
    <location>
        <begin position="240"/>
        <end position="259"/>
    </location>
</feature>
<keyword evidence="6 8" id="KW-0472">Membrane</keyword>
<evidence type="ECO:0000256" key="1">
    <source>
        <dbReference type="ARBA" id="ARBA00004651"/>
    </source>
</evidence>
<gene>
    <name evidence="9" type="ORF">KIPB_004846</name>
</gene>
<feature type="compositionally biased region" description="Basic and acidic residues" evidence="7">
    <location>
        <begin position="16"/>
        <end position="31"/>
    </location>
</feature>
<accession>A0A9K3CUE2</accession>
<dbReference type="GO" id="GO:0042910">
    <property type="term" value="F:xenobiotic transmembrane transporter activity"/>
    <property type="evidence" value="ECO:0007669"/>
    <property type="project" value="InterPro"/>
</dbReference>
<feature type="transmembrane region" description="Helical" evidence="8">
    <location>
        <begin position="344"/>
        <end position="362"/>
    </location>
</feature>
<keyword evidence="3" id="KW-1003">Cell membrane</keyword>
<dbReference type="EMBL" id="BDIP01001077">
    <property type="protein sequence ID" value="GIQ83508.1"/>
    <property type="molecule type" value="Genomic_DNA"/>
</dbReference>
<keyword evidence="5 8" id="KW-1133">Transmembrane helix</keyword>
<feature type="transmembrane region" description="Helical" evidence="8">
    <location>
        <begin position="623"/>
        <end position="643"/>
    </location>
</feature>
<evidence type="ECO:0000256" key="6">
    <source>
        <dbReference type="ARBA" id="ARBA00023136"/>
    </source>
</evidence>
<dbReference type="Pfam" id="PF01554">
    <property type="entry name" value="MatE"/>
    <property type="match status" value="1"/>
</dbReference>
<name>A0A9K3CUE2_9EUKA</name>
<proteinExistence type="inferred from homology"/>
<dbReference type="InterPro" id="IPR051327">
    <property type="entry name" value="MATE_MepA_subfamily"/>
</dbReference>
<evidence type="ECO:0000313" key="9">
    <source>
        <dbReference type="EMBL" id="GIQ83508.1"/>
    </source>
</evidence>
<comment type="similarity">
    <text evidence="2">Belongs to the multi antimicrobial extrusion (MATE) (TC 2.A.66.1) family.</text>
</comment>
<feature type="transmembrane region" description="Helical" evidence="8">
    <location>
        <begin position="406"/>
        <end position="426"/>
    </location>
</feature>
<feature type="region of interest" description="Disordered" evidence="7">
    <location>
        <begin position="16"/>
        <end position="135"/>
    </location>
</feature>
<evidence type="ECO:0000256" key="5">
    <source>
        <dbReference type="ARBA" id="ARBA00022989"/>
    </source>
</evidence>
<dbReference type="AlphaFoldDB" id="A0A9K3CUE2"/>
<reference evidence="9 10" key="1">
    <citation type="journal article" date="2018" name="PLoS ONE">
        <title>The draft genome of Kipferlia bialata reveals reductive genome evolution in fornicate parasites.</title>
        <authorList>
            <person name="Tanifuji G."/>
            <person name="Takabayashi S."/>
            <person name="Kume K."/>
            <person name="Takagi M."/>
            <person name="Nakayama T."/>
            <person name="Kamikawa R."/>
            <person name="Inagaki Y."/>
            <person name="Hashimoto T."/>
        </authorList>
    </citation>
    <scope>NUCLEOTIDE SEQUENCE [LARGE SCALE GENOMIC DNA]</scope>
    <source>
        <strain evidence="9">NY0173</strain>
    </source>
</reference>
<feature type="region of interest" description="Disordered" evidence="7">
    <location>
        <begin position="191"/>
        <end position="216"/>
    </location>
</feature>
<sequence>TSIPLAIRVLSHTDVGRRREREGRERERVRIPENPYNLGVPQSVSPGGPQRRPDWSGSVSAKSPVGVPTGVRQPACTDTLPQCISPGGPCGPTPPGGGRKSVAPESVLESASIYEPGEGEESTLPTSTHLRGDDPFKYRVPPDLAAMLVDERQTSGSSGEGSESSMYSYPASADLKTVRQIMERERERECMETIEEEDRLDAVSPASDKSPPHSKVSIQHDAYGSAPLFSLFVRYAAPNCIALLCVSVIPLIELYFLGLLGGNSLTVAGTLSPLGSLIMAVSQLPSRGSGTIMGQAITAGTQNRVRQALWSSIATALITVAALTLIGTAGSLIFTEGGTDMRPYAMTLCLAGPIGFGSYTLVTSLLRSMGYQALSLLVSVVSAMLMVVLCWVAGPVLDMGIMGPPLSYGLTFLLASIIGVIPIVKVTRPKRLPNRQSFSQIKAVAKAGSPALLMGMATVITMLVLIVVIGNVDGPVDSDTHIAIAVVVNRVASMLVLPSTGVITAAVPILGAAFHANNSERVKQAGKYVILGALAVFVPLWSLVEAVPYTFVSLFSSDSVILDNINTAVRVGNAMRPGYVLLSFGTQLLASAGVGQRGAFLSLIGCVLRIALILIGMTGNWTGVWLGVMFSDLGYGCLGAYAMHTAYKGLNSPVVEGEIKVIQRTQSVSEFV</sequence>
<evidence type="ECO:0000256" key="7">
    <source>
        <dbReference type="SAM" id="MobiDB-lite"/>
    </source>
</evidence>
<evidence type="ECO:0000256" key="4">
    <source>
        <dbReference type="ARBA" id="ARBA00022692"/>
    </source>
</evidence>